<evidence type="ECO:0000313" key="2">
    <source>
        <dbReference type="Proteomes" id="UP001161139"/>
    </source>
</evidence>
<protein>
    <submittedName>
        <fullName evidence="1">Uncharacterized protein</fullName>
    </submittedName>
</protein>
<dbReference type="RefSeq" id="WP_279649033.1">
    <property type="nucleotide sequence ID" value="NZ_JAOCDG010000003.1"/>
</dbReference>
<dbReference type="Proteomes" id="UP001161139">
    <property type="component" value="Unassembled WGS sequence"/>
</dbReference>
<organism evidence="1 2">
    <name type="scientific">Stutzerimonas stutzeri</name>
    <name type="common">Pseudomonas stutzeri</name>
    <dbReference type="NCBI Taxonomy" id="316"/>
    <lineage>
        <taxon>Bacteria</taxon>
        <taxon>Pseudomonadati</taxon>
        <taxon>Pseudomonadota</taxon>
        <taxon>Gammaproteobacteria</taxon>
        <taxon>Pseudomonadales</taxon>
        <taxon>Pseudomonadaceae</taxon>
        <taxon>Stutzerimonas</taxon>
    </lineage>
</organism>
<name>A0ABD4XW97_STUST</name>
<accession>A0ABD4XW97</accession>
<sequence>MRLALQSSVTLCAADLFNNWGFADGGILDDVLYDIEDQCPSLVSDAALGNGDGRSFSFAHAVLIRLVEECLLPSLPRKIQTYRIPSTHSPIRAEEHESPEGLLDTAVTIPADKVIEIALQIALGQAALSAPHSSFSP</sequence>
<gene>
    <name evidence="1" type="ORF">N5D09_03140</name>
</gene>
<dbReference type="EMBL" id="JAOCDG010000003">
    <property type="protein sequence ID" value="MDH0687082.1"/>
    <property type="molecule type" value="Genomic_DNA"/>
</dbReference>
<comment type="caution">
    <text evidence="1">The sequence shown here is derived from an EMBL/GenBank/DDBJ whole genome shotgun (WGS) entry which is preliminary data.</text>
</comment>
<proteinExistence type="predicted"/>
<reference evidence="1" key="1">
    <citation type="submission" date="2022-09" db="EMBL/GenBank/DDBJ databases">
        <title>Intensive care unit water sources are persistently colonized with multi-drug resistant bacteria and are the site of extensive horizontal gene transfer of antibiotic resistance genes.</title>
        <authorList>
            <person name="Diorio-Toth L."/>
        </authorList>
    </citation>
    <scope>NUCLEOTIDE SEQUENCE</scope>
    <source>
        <strain evidence="1">GD03864</strain>
    </source>
</reference>
<evidence type="ECO:0000313" key="1">
    <source>
        <dbReference type="EMBL" id="MDH0687082.1"/>
    </source>
</evidence>
<dbReference type="AlphaFoldDB" id="A0ABD4XW97"/>